<dbReference type="Proteomes" id="UP000186601">
    <property type="component" value="Unassembled WGS sequence"/>
</dbReference>
<dbReference type="AlphaFoldDB" id="A0A2R6NGK3"/>
<dbReference type="GO" id="GO:0003676">
    <property type="term" value="F:nucleic acid binding"/>
    <property type="evidence" value="ECO:0007669"/>
    <property type="project" value="InterPro"/>
</dbReference>
<dbReference type="GO" id="GO:0008408">
    <property type="term" value="F:3'-5' exonuclease activity"/>
    <property type="evidence" value="ECO:0007669"/>
    <property type="project" value="InterPro"/>
</dbReference>
<dbReference type="EMBL" id="MLYV02001282">
    <property type="protein sequence ID" value="PSR71486.1"/>
    <property type="molecule type" value="Genomic_DNA"/>
</dbReference>
<name>A0A2R6NGK3_9APHY</name>
<dbReference type="PANTHER" id="PTHR46628">
    <property type="entry name" value="PIRNA BIOGENESIS PROTEIN EXD1"/>
    <property type="match status" value="1"/>
</dbReference>
<dbReference type="Pfam" id="PF01612">
    <property type="entry name" value="DNA_pol_A_exo1"/>
    <property type="match status" value="1"/>
</dbReference>
<dbReference type="PANTHER" id="PTHR46628:SF1">
    <property type="entry name" value="PIRNA BIOGENESIS PROTEIN EXD1"/>
    <property type="match status" value="1"/>
</dbReference>
<accession>A0A2R6NGK3</accession>
<dbReference type="STRING" id="98765.A0A2R6NGK3"/>
<comment type="caution">
    <text evidence="2">The sequence shown here is derived from an EMBL/GenBank/DDBJ whole genome shotgun (WGS) entry which is preliminary data.</text>
</comment>
<proteinExistence type="predicted"/>
<gene>
    <name evidence="2" type="ORF">PHLCEN_2v12651</name>
</gene>
<sequence length="363" mass="41393">MAPVRTPPVHLNYIFCDNPATYASAIWVLRQAPYLILDCEGYNLGRSGGSVTLICVGTPFAEHIFLFDVLSPFLTSSDINSLLRLLGDRNILKIVWDGRMDYLEIWSTFGVTLEHVLDLQVAEVMSRSEMRGEGELHRLKRLPRGFVSLQQAQKQEIQLDGLHAVVGLQKCWKDCGYAEEVGKDPEVVKMHKSKGSWMWVERPLTEQLLQYAAKDILLIGVLYPHFYRSGWIPMQPSQYDFLLGQCQRYVTAHKEQGKSTDTDVFRPGGIMPLDVLNEPYGPKHKCLACNRWLSLAAYETLESGSPGIGGYKYRMVTLRRPRCRLCHVLALKSGLKMERSQSLCFTKNSNWPGDKIIRDHKWD</sequence>
<evidence type="ECO:0000313" key="3">
    <source>
        <dbReference type="Proteomes" id="UP000186601"/>
    </source>
</evidence>
<dbReference type="Gene3D" id="3.30.420.10">
    <property type="entry name" value="Ribonuclease H-like superfamily/Ribonuclease H"/>
    <property type="match status" value="1"/>
</dbReference>
<dbReference type="OrthoDB" id="26838at2759"/>
<feature type="domain" description="3'-5' exonuclease" evidence="1">
    <location>
        <begin position="16"/>
        <end position="223"/>
    </location>
</feature>
<dbReference type="GO" id="GO:0006139">
    <property type="term" value="P:nucleobase-containing compound metabolic process"/>
    <property type="evidence" value="ECO:0007669"/>
    <property type="project" value="InterPro"/>
</dbReference>
<reference evidence="2 3" key="1">
    <citation type="submission" date="2018-02" db="EMBL/GenBank/DDBJ databases">
        <title>Genome sequence of the basidiomycete white-rot fungus Phlebia centrifuga.</title>
        <authorList>
            <person name="Granchi Z."/>
            <person name="Peng M."/>
            <person name="de Vries R.P."/>
            <person name="Hilden K."/>
            <person name="Makela M.R."/>
            <person name="Grigoriev I."/>
            <person name="Riley R."/>
        </authorList>
    </citation>
    <scope>NUCLEOTIDE SEQUENCE [LARGE SCALE GENOMIC DNA]</scope>
    <source>
        <strain evidence="2 3">FBCC195</strain>
    </source>
</reference>
<dbReference type="GO" id="GO:1990923">
    <property type="term" value="C:PET complex"/>
    <property type="evidence" value="ECO:0007669"/>
    <property type="project" value="TreeGrafter"/>
</dbReference>
<dbReference type="InterPro" id="IPR036397">
    <property type="entry name" value="RNaseH_sf"/>
</dbReference>
<evidence type="ECO:0000259" key="1">
    <source>
        <dbReference type="Pfam" id="PF01612"/>
    </source>
</evidence>
<dbReference type="InterPro" id="IPR012337">
    <property type="entry name" value="RNaseH-like_sf"/>
</dbReference>
<dbReference type="SUPFAM" id="SSF53098">
    <property type="entry name" value="Ribonuclease H-like"/>
    <property type="match status" value="1"/>
</dbReference>
<dbReference type="InterPro" id="IPR002562">
    <property type="entry name" value="3'-5'_exonuclease_dom"/>
</dbReference>
<keyword evidence="3" id="KW-1185">Reference proteome</keyword>
<protein>
    <recommendedName>
        <fullName evidence="1">3'-5' exonuclease domain-containing protein</fullName>
    </recommendedName>
</protein>
<evidence type="ECO:0000313" key="2">
    <source>
        <dbReference type="EMBL" id="PSR71486.1"/>
    </source>
</evidence>
<dbReference type="InterPro" id="IPR052144">
    <property type="entry name" value="piRNA_biogenesis_EXD1"/>
</dbReference>
<organism evidence="2 3">
    <name type="scientific">Hermanssonia centrifuga</name>
    <dbReference type="NCBI Taxonomy" id="98765"/>
    <lineage>
        <taxon>Eukaryota</taxon>
        <taxon>Fungi</taxon>
        <taxon>Dikarya</taxon>
        <taxon>Basidiomycota</taxon>
        <taxon>Agaricomycotina</taxon>
        <taxon>Agaricomycetes</taxon>
        <taxon>Polyporales</taxon>
        <taxon>Meruliaceae</taxon>
        <taxon>Hermanssonia</taxon>
    </lineage>
</organism>